<reference evidence="2" key="1">
    <citation type="submission" date="2020-03" db="EMBL/GenBank/DDBJ databases">
        <title>The deep terrestrial virosphere.</title>
        <authorList>
            <person name="Holmfeldt K."/>
            <person name="Nilsson E."/>
            <person name="Simone D."/>
            <person name="Lopez-Fernandez M."/>
            <person name="Wu X."/>
            <person name="de Brujin I."/>
            <person name="Lundin D."/>
            <person name="Andersson A."/>
            <person name="Bertilsson S."/>
            <person name="Dopson M."/>
        </authorList>
    </citation>
    <scope>NUCLEOTIDE SEQUENCE</scope>
    <source>
        <strain evidence="2">MM415A00229</strain>
        <strain evidence="1">MM415B01070</strain>
    </source>
</reference>
<dbReference type="AlphaFoldDB" id="A0A6M3KPU9"/>
<accession>A0A6M3KPU9</accession>
<organism evidence="2">
    <name type="scientific">viral metagenome</name>
    <dbReference type="NCBI Taxonomy" id="1070528"/>
    <lineage>
        <taxon>unclassified sequences</taxon>
        <taxon>metagenomes</taxon>
        <taxon>organismal metagenomes</taxon>
    </lineage>
</organism>
<evidence type="ECO:0000313" key="2">
    <source>
        <dbReference type="EMBL" id="QJA84076.1"/>
    </source>
</evidence>
<dbReference type="EMBL" id="MT141417">
    <property type="protein sequence ID" value="QJA60668.1"/>
    <property type="molecule type" value="Genomic_DNA"/>
</dbReference>
<protein>
    <submittedName>
        <fullName evidence="2">Uncharacterized protein</fullName>
    </submittedName>
</protein>
<proteinExistence type="predicted"/>
<sequence>MTLGKMIGIISNLKNSNVHDETLSCAMESVIREYVKEVAYGIHESPADIAAEFIAYPYAPAITGEEKAK</sequence>
<evidence type="ECO:0000313" key="1">
    <source>
        <dbReference type="EMBL" id="QJA60668.1"/>
    </source>
</evidence>
<name>A0A6M3KPU9_9ZZZZ</name>
<dbReference type="EMBL" id="MT142523">
    <property type="protein sequence ID" value="QJA84076.1"/>
    <property type="molecule type" value="Genomic_DNA"/>
</dbReference>
<gene>
    <name evidence="2" type="ORF">MM415A00229_0024</name>
    <name evidence="1" type="ORF">MM415B01070_0002</name>
</gene>